<accession>R7QDL6</accession>
<feature type="region of interest" description="Disordered" evidence="1">
    <location>
        <begin position="69"/>
        <end position="103"/>
    </location>
</feature>
<sequence>MHRFTRAQVHTCEKNSGQNEANFFLQFYDKFELPSAPRRTDIVPLPFPSSEPLVLGASLVPLVLRDKQRPAKSLSSENVPPSPFTERRRRNSFQLTPSPQGHR</sequence>
<protein>
    <submittedName>
        <fullName evidence="2">Uncharacterized protein</fullName>
    </submittedName>
</protein>
<evidence type="ECO:0000313" key="3">
    <source>
        <dbReference type="Proteomes" id="UP000012073"/>
    </source>
</evidence>
<reference evidence="3" key="1">
    <citation type="journal article" date="2013" name="Proc. Natl. Acad. Sci. U.S.A.">
        <title>Genome structure and metabolic features in the red seaweed Chondrus crispus shed light on evolution of the Archaeplastida.</title>
        <authorList>
            <person name="Collen J."/>
            <person name="Porcel B."/>
            <person name="Carre W."/>
            <person name="Ball S.G."/>
            <person name="Chaparro C."/>
            <person name="Tonon T."/>
            <person name="Barbeyron T."/>
            <person name="Michel G."/>
            <person name="Noel B."/>
            <person name="Valentin K."/>
            <person name="Elias M."/>
            <person name="Artiguenave F."/>
            <person name="Arun A."/>
            <person name="Aury J.M."/>
            <person name="Barbosa-Neto J.F."/>
            <person name="Bothwell J.H."/>
            <person name="Bouget F.Y."/>
            <person name="Brillet L."/>
            <person name="Cabello-Hurtado F."/>
            <person name="Capella-Gutierrez S."/>
            <person name="Charrier B."/>
            <person name="Cladiere L."/>
            <person name="Cock J.M."/>
            <person name="Coelho S.M."/>
            <person name="Colleoni C."/>
            <person name="Czjzek M."/>
            <person name="Da Silva C."/>
            <person name="Delage L."/>
            <person name="Denoeud F."/>
            <person name="Deschamps P."/>
            <person name="Dittami S.M."/>
            <person name="Gabaldon T."/>
            <person name="Gachon C.M."/>
            <person name="Groisillier A."/>
            <person name="Herve C."/>
            <person name="Jabbari K."/>
            <person name="Katinka M."/>
            <person name="Kloareg B."/>
            <person name="Kowalczyk N."/>
            <person name="Labadie K."/>
            <person name="Leblanc C."/>
            <person name="Lopez P.J."/>
            <person name="McLachlan D.H."/>
            <person name="Meslet-Cladiere L."/>
            <person name="Moustafa A."/>
            <person name="Nehr Z."/>
            <person name="Nyvall Collen P."/>
            <person name="Panaud O."/>
            <person name="Partensky F."/>
            <person name="Poulain J."/>
            <person name="Rensing S.A."/>
            <person name="Rousvoal S."/>
            <person name="Samson G."/>
            <person name="Symeonidi A."/>
            <person name="Weissenbach J."/>
            <person name="Zambounis A."/>
            <person name="Wincker P."/>
            <person name="Boyen C."/>
        </authorList>
    </citation>
    <scope>NUCLEOTIDE SEQUENCE [LARGE SCALE GENOMIC DNA]</scope>
    <source>
        <strain evidence="3">cv. Stackhouse</strain>
    </source>
</reference>
<dbReference type="AlphaFoldDB" id="R7QDL6"/>
<dbReference type="GeneID" id="17324141"/>
<dbReference type="Gramene" id="CDF36607">
    <property type="protein sequence ID" value="CDF36607"/>
    <property type="gene ID" value="CHC_T00005024001"/>
</dbReference>
<dbReference type="KEGG" id="ccp:CHC_T00005024001"/>
<dbReference type="Proteomes" id="UP000012073">
    <property type="component" value="Unassembled WGS sequence"/>
</dbReference>
<keyword evidence="3" id="KW-1185">Reference proteome</keyword>
<gene>
    <name evidence="2" type="ORF">CHC_T00005024001</name>
</gene>
<evidence type="ECO:0000256" key="1">
    <source>
        <dbReference type="SAM" id="MobiDB-lite"/>
    </source>
</evidence>
<name>R7QDL6_CHOCR</name>
<dbReference type="EMBL" id="HG001792">
    <property type="protein sequence ID" value="CDF36607.1"/>
    <property type="molecule type" value="Genomic_DNA"/>
</dbReference>
<proteinExistence type="predicted"/>
<evidence type="ECO:0000313" key="2">
    <source>
        <dbReference type="EMBL" id="CDF36607.1"/>
    </source>
</evidence>
<dbReference type="RefSeq" id="XP_005716426.1">
    <property type="nucleotide sequence ID" value="XM_005716369.1"/>
</dbReference>
<organism evidence="2 3">
    <name type="scientific">Chondrus crispus</name>
    <name type="common">Carrageen Irish moss</name>
    <name type="synonym">Polymorpha crispa</name>
    <dbReference type="NCBI Taxonomy" id="2769"/>
    <lineage>
        <taxon>Eukaryota</taxon>
        <taxon>Rhodophyta</taxon>
        <taxon>Florideophyceae</taxon>
        <taxon>Rhodymeniophycidae</taxon>
        <taxon>Gigartinales</taxon>
        <taxon>Gigartinaceae</taxon>
        <taxon>Chondrus</taxon>
    </lineage>
</organism>
<feature type="compositionally biased region" description="Polar residues" evidence="1">
    <location>
        <begin position="92"/>
        <end position="103"/>
    </location>
</feature>